<feature type="transmembrane region" description="Helical" evidence="2">
    <location>
        <begin position="44"/>
        <end position="64"/>
    </location>
</feature>
<protein>
    <submittedName>
        <fullName evidence="3">Uncharacterized protein</fullName>
    </submittedName>
</protein>
<feature type="region of interest" description="Disordered" evidence="1">
    <location>
        <begin position="142"/>
        <end position="209"/>
    </location>
</feature>
<evidence type="ECO:0000256" key="2">
    <source>
        <dbReference type="SAM" id="Phobius"/>
    </source>
</evidence>
<evidence type="ECO:0000313" key="4">
    <source>
        <dbReference type="Proteomes" id="UP000612055"/>
    </source>
</evidence>
<evidence type="ECO:0000313" key="3">
    <source>
        <dbReference type="EMBL" id="KAG2490343.1"/>
    </source>
</evidence>
<dbReference type="AlphaFoldDB" id="A0A835XWJ4"/>
<gene>
    <name evidence="3" type="ORF">HYH03_011290</name>
</gene>
<feature type="region of interest" description="Disordered" evidence="1">
    <location>
        <begin position="1"/>
        <end position="36"/>
    </location>
</feature>
<keyword evidence="2" id="KW-1133">Transmembrane helix</keyword>
<evidence type="ECO:0000256" key="1">
    <source>
        <dbReference type="SAM" id="MobiDB-lite"/>
    </source>
</evidence>
<keyword evidence="2" id="KW-0472">Membrane</keyword>
<reference evidence="3" key="1">
    <citation type="journal article" date="2020" name="bioRxiv">
        <title>Comparative genomics of Chlamydomonas.</title>
        <authorList>
            <person name="Craig R.J."/>
            <person name="Hasan A.R."/>
            <person name="Ness R.W."/>
            <person name="Keightley P.D."/>
        </authorList>
    </citation>
    <scope>NUCLEOTIDE SEQUENCE</scope>
    <source>
        <strain evidence="3">CCAP 11/70</strain>
    </source>
</reference>
<feature type="compositionally biased region" description="Pro residues" evidence="1">
    <location>
        <begin position="142"/>
        <end position="151"/>
    </location>
</feature>
<dbReference type="EMBL" id="JAEHOE010000063">
    <property type="protein sequence ID" value="KAG2490343.1"/>
    <property type="molecule type" value="Genomic_DNA"/>
</dbReference>
<keyword evidence="4" id="KW-1185">Reference proteome</keyword>
<organism evidence="3 4">
    <name type="scientific">Edaphochlamys debaryana</name>
    <dbReference type="NCBI Taxonomy" id="47281"/>
    <lineage>
        <taxon>Eukaryota</taxon>
        <taxon>Viridiplantae</taxon>
        <taxon>Chlorophyta</taxon>
        <taxon>core chlorophytes</taxon>
        <taxon>Chlorophyceae</taxon>
        <taxon>CS clade</taxon>
        <taxon>Chlamydomonadales</taxon>
        <taxon>Chlamydomonadales incertae sedis</taxon>
        <taxon>Edaphochlamys</taxon>
    </lineage>
</organism>
<comment type="caution">
    <text evidence="3">The sequence shown here is derived from an EMBL/GenBank/DDBJ whole genome shotgun (WGS) entry which is preliminary data.</text>
</comment>
<keyword evidence="2" id="KW-0812">Transmembrane</keyword>
<accession>A0A835XWJ4</accession>
<feature type="compositionally biased region" description="Basic and acidic residues" evidence="1">
    <location>
        <begin position="164"/>
        <end position="180"/>
    </location>
</feature>
<name>A0A835XWJ4_9CHLO</name>
<dbReference type="Proteomes" id="UP000612055">
    <property type="component" value="Unassembled WGS sequence"/>
</dbReference>
<sequence>MKRHSGGASGETSDECGGAAPDTAEAEAQPRHPADRGRRRGVRWLLFALRVAAAVGLLVAAGFWHNRGSGGGGGADGEYAVAVDGCACTCRPSAGPDPTPVCSCKCPGAPNPDGGPRAATGAPEDPAVRAPMPTAAGAFLDPAPPPVPLGAPPGQRSQGQPEVAHLHVHMDAASHTEHPEGQAGAQGREGGGRGAGRGERAWRMAAAAE</sequence>
<proteinExistence type="predicted"/>